<comment type="caution">
    <text evidence="3">The sequence shown here is derived from an EMBL/GenBank/DDBJ whole genome shotgun (WGS) entry which is preliminary data.</text>
</comment>
<organism evidence="3 4">
    <name type="scientific">Spirosoma liriopis</name>
    <dbReference type="NCBI Taxonomy" id="2937440"/>
    <lineage>
        <taxon>Bacteria</taxon>
        <taxon>Pseudomonadati</taxon>
        <taxon>Bacteroidota</taxon>
        <taxon>Cytophagia</taxon>
        <taxon>Cytophagales</taxon>
        <taxon>Cytophagaceae</taxon>
        <taxon>Spirosoma</taxon>
    </lineage>
</organism>
<evidence type="ECO:0000256" key="1">
    <source>
        <dbReference type="SAM" id="MobiDB-lite"/>
    </source>
</evidence>
<accession>A0ABT0HUD4</accession>
<feature type="region of interest" description="Disordered" evidence="1">
    <location>
        <begin position="180"/>
        <end position="216"/>
    </location>
</feature>
<dbReference type="Proteomes" id="UP001202180">
    <property type="component" value="Unassembled WGS sequence"/>
</dbReference>
<dbReference type="RefSeq" id="WP_248480558.1">
    <property type="nucleotide sequence ID" value="NZ_JALPRF010000012.1"/>
</dbReference>
<evidence type="ECO:0000256" key="2">
    <source>
        <dbReference type="SAM" id="SignalP"/>
    </source>
</evidence>
<name>A0ABT0HUD4_9BACT</name>
<reference evidence="3 4" key="1">
    <citation type="submission" date="2022-04" db="EMBL/GenBank/DDBJ databases">
        <title>Spirosoma sp. strain RP8 genome sequencing and assembly.</title>
        <authorList>
            <person name="Jung Y."/>
        </authorList>
    </citation>
    <scope>NUCLEOTIDE SEQUENCE [LARGE SCALE GENOMIC DNA]</scope>
    <source>
        <strain evidence="3 4">RP8</strain>
    </source>
</reference>
<keyword evidence="2" id="KW-0732">Signal</keyword>
<dbReference type="EMBL" id="JALPRF010000012">
    <property type="protein sequence ID" value="MCK8495801.1"/>
    <property type="molecule type" value="Genomic_DNA"/>
</dbReference>
<evidence type="ECO:0000313" key="4">
    <source>
        <dbReference type="Proteomes" id="UP001202180"/>
    </source>
</evidence>
<keyword evidence="4" id="KW-1185">Reference proteome</keyword>
<evidence type="ECO:0000313" key="3">
    <source>
        <dbReference type="EMBL" id="MCK8495801.1"/>
    </source>
</evidence>
<sequence>MKQILPTLFLFLGLHLTLYAQDAIYTANGNRLDNARVADLTDDRITFTIQQTDKLNTHSFQRQNVLVAFRKGNFLLIDKLNPDLALAKQELQSFLTTTVWQNKDYLLRAVPFGVLPAKISYENDAVVNYLTSDGKSASISKGELIAIFYGDGRHSLIRDASEAAPLLVGVKELINAANEQPVASQPPVKDPAPIPQPTLDQPKDNSPQPVSIPASPTPVSKLVLNAADYQQYRKKALDKVEEFSSYLNIITNKSLSSNDRNQAIEQAVSLFMPAATIEVTSSKRTGARRYPIRTYLNNLKLLPYSSTTIEWTEIQYLKELSQAADGNYYGVITAQQTFVGRGENTYYSDVTQKNVRVKLERYHMIKNGQEDVKWNLLLGSIGVSAQ</sequence>
<proteinExistence type="predicted"/>
<protein>
    <submittedName>
        <fullName evidence="3">Uncharacterized protein</fullName>
    </submittedName>
</protein>
<gene>
    <name evidence="3" type="ORF">M0L20_28300</name>
</gene>
<feature type="signal peptide" evidence="2">
    <location>
        <begin position="1"/>
        <end position="20"/>
    </location>
</feature>
<feature type="chain" id="PRO_5046269969" evidence="2">
    <location>
        <begin position="21"/>
        <end position="386"/>
    </location>
</feature>